<organism evidence="1 2">
    <name type="scientific">Caenorhabditis japonica</name>
    <dbReference type="NCBI Taxonomy" id="281687"/>
    <lineage>
        <taxon>Eukaryota</taxon>
        <taxon>Metazoa</taxon>
        <taxon>Ecdysozoa</taxon>
        <taxon>Nematoda</taxon>
        <taxon>Chromadorea</taxon>
        <taxon>Rhabditida</taxon>
        <taxon>Rhabditina</taxon>
        <taxon>Rhabditomorpha</taxon>
        <taxon>Rhabditoidea</taxon>
        <taxon>Rhabditidae</taxon>
        <taxon>Peloderinae</taxon>
        <taxon>Caenorhabditis</taxon>
    </lineage>
</organism>
<name>A0A8R1J2L8_CAEJA</name>
<dbReference type="EnsemblMetazoa" id="CJA46582.1">
    <property type="protein sequence ID" value="CJA46582.1"/>
    <property type="gene ID" value="WBGene00219533"/>
</dbReference>
<reference evidence="2" key="1">
    <citation type="submission" date="2010-08" db="EMBL/GenBank/DDBJ databases">
        <authorList>
            <consortium name="Caenorhabditis japonica Sequencing Consortium"/>
            <person name="Wilson R.K."/>
        </authorList>
    </citation>
    <scope>NUCLEOTIDE SEQUENCE [LARGE SCALE GENOMIC DNA]</scope>
    <source>
        <strain evidence="2">DF5081</strain>
    </source>
</reference>
<evidence type="ECO:0000313" key="2">
    <source>
        <dbReference type="Proteomes" id="UP000005237"/>
    </source>
</evidence>
<dbReference type="AlphaFoldDB" id="A0A8R1J2L8"/>
<reference evidence="1" key="2">
    <citation type="submission" date="2022-06" db="UniProtKB">
        <authorList>
            <consortium name="EnsemblMetazoa"/>
        </authorList>
    </citation>
    <scope>IDENTIFICATION</scope>
    <source>
        <strain evidence="1">DF5081</strain>
    </source>
</reference>
<keyword evidence="2" id="KW-1185">Reference proteome</keyword>
<proteinExistence type="predicted"/>
<dbReference type="Proteomes" id="UP000005237">
    <property type="component" value="Unassembled WGS sequence"/>
</dbReference>
<evidence type="ECO:0000313" key="1">
    <source>
        <dbReference type="EnsemblMetazoa" id="CJA46582.1"/>
    </source>
</evidence>
<protein>
    <submittedName>
        <fullName evidence="1">Uncharacterized protein</fullName>
    </submittedName>
</protein>
<sequence>MIAIANVSNKFKTLETLASRACHNPTRPRTPLNEAVLRMNPSYELGPGPIKDKIFLKHPKPFDSRRNCPMCGPGHTCVSCPAPYQSFSDFLEREQRCTICSSRHPGRKCSSDKLCIACNGRHNTAACSLKAFFSNPVNYPADAPKIEPFTFFRVSPGL</sequence>
<accession>A0A8R1J2L8</accession>